<gene>
    <name evidence="2" type="primary">gb23761</name>
    <name evidence="2" type="ORF">PR202_gb23761</name>
</gene>
<dbReference type="Gene3D" id="1.20.1280.50">
    <property type="match status" value="1"/>
</dbReference>
<name>A0AAV5FH24_ELECO</name>
<dbReference type="Proteomes" id="UP001054889">
    <property type="component" value="Unassembled WGS sequence"/>
</dbReference>
<proteinExistence type="predicted"/>
<dbReference type="SUPFAM" id="SSF81383">
    <property type="entry name" value="F-box domain"/>
    <property type="match status" value="1"/>
</dbReference>
<sequence length="190" mass="21252">MAGGGRRKIILAPASPLENDDLLSEILLRLPPSPSSLPHASLVCKRWRRLVADPGFRRRFGAHHLRKPPLLGFFFKGESCISFAPTMEPPDRIPPERFSLPLDNIDGWEILCCRHGLVLLLHRNPLQILVWDPLTGDLIRIAVPVGLDNLVAMADSFDGAVLRSDAGKDFQVVLVREDDVCTRVLLFTHR</sequence>
<protein>
    <recommendedName>
        <fullName evidence="1">F-box domain-containing protein</fullName>
    </recommendedName>
</protein>
<reference evidence="2" key="2">
    <citation type="submission" date="2021-12" db="EMBL/GenBank/DDBJ databases">
        <title>Resequencing data analysis of finger millet.</title>
        <authorList>
            <person name="Hatakeyama M."/>
            <person name="Aluri S."/>
            <person name="Balachadran M.T."/>
            <person name="Sivarajan S.R."/>
            <person name="Poveda L."/>
            <person name="Shimizu-Inatsugi R."/>
            <person name="Schlapbach R."/>
            <person name="Sreeman S.M."/>
            <person name="Shimizu K.K."/>
        </authorList>
    </citation>
    <scope>NUCLEOTIDE SEQUENCE</scope>
</reference>
<dbReference type="SMART" id="SM00256">
    <property type="entry name" value="FBOX"/>
    <property type="match status" value="1"/>
</dbReference>
<keyword evidence="3" id="KW-1185">Reference proteome</keyword>
<dbReference type="InterPro" id="IPR036047">
    <property type="entry name" value="F-box-like_dom_sf"/>
</dbReference>
<dbReference type="Pfam" id="PF00646">
    <property type="entry name" value="F-box"/>
    <property type="match status" value="1"/>
</dbReference>
<comment type="caution">
    <text evidence="2">The sequence shown here is derived from an EMBL/GenBank/DDBJ whole genome shotgun (WGS) entry which is preliminary data.</text>
</comment>
<dbReference type="EMBL" id="BQKI01000086">
    <property type="protein sequence ID" value="GJN35034.1"/>
    <property type="molecule type" value="Genomic_DNA"/>
</dbReference>
<reference evidence="2" key="1">
    <citation type="journal article" date="2018" name="DNA Res.">
        <title>Multiple hybrid de novo genome assembly of finger millet, an orphan allotetraploid crop.</title>
        <authorList>
            <person name="Hatakeyama M."/>
            <person name="Aluri S."/>
            <person name="Balachadran M.T."/>
            <person name="Sivarajan S.R."/>
            <person name="Patrignani A."/>
            <person name="Gruter S."/>
            <person name="Poveda L."/>
            <person name="Shimizu-Inatsugi R."/>
            <person name="Baeten J."/>
            <person name="Francoijs K.J."/>
            <person name="Nataraja K.N."/>
            <person name="Reddy Y.A.N."/>
            <person name="Phadnis S."/>
            <person name="Ravikumar R.L."/>
            <person name="Schlapbach R."/>
            <person name="Sreeman S.M."/>
            <person name="Shimizu K.K."/>
        </authorList>
    </citation>
    <scope>NUCLEOTIDE SEQUENCE</scope>
</reference>
<evidence type="ECO:0000259" key="1">
    <source>
        <dbReference type="SMART" id="SM00256"/>
    </source>
</evidence>
<accession>A0AAV5FH24</accession>
<evidence type="ECO:0000313" key="3">
    <source>
        <dbReference type="Proteomes" id="UP001054889"/>
    </source>
</evidence>
<dbReference type="AlphaFoldDB" id="A0AAV5FH24"/>
<evidence type="ECO:0000313" key="2">
    <source>
        <dbReference type="EMBL" id="GJN35034.1"/>
    </source>
</evidence>
<dbReference type="PANTHER" id="PTHR32133:SF360">
    <property type="entry name" value="F-BOX DOMAIN-CONTAINING PROTEIN"/>
    <property type="match status" value="1"/>
</dbReference>
<dbReference type="InterPro" id="IPR001810">
    <property type="entry name" value="F-box_dom"/>
</dbReference>
<organism evidence="2 3">
    <name type="scientific">Eleusine coracana subsp. coracana</name>
    <dbReference type="NCBI Taxonomy" id="191504"/>
    <lineage>
        <taxon>Eukaryota</taxon>
        <taxon>Viridiplantae</taxon>
        <taxon>Streptophyta</taxon>
        <taxon>Embryophyta</taxon>
        <taxon>Tracheophyta</taxon>
        <taxon>Spermatophyta</taxon>
        <taxon>Magnoliopsida</taxon>
        <taxon>Liliopsida</taxon>
        <taxon>Poales</taxon>
        <taxon>Poaceae</taxon>
        <taxon>PACMAD clade</taxon>
        <taxon>Chloridoideae</taxon>
        <taxon>Cynodonteae</taxon>
        <taxon>Eleusininae</taxon>
        <taxon>Eleusine</taxon>
    </lineage>
</organism>
<dbReference type="PANTHER" id="PTHR32133">
    <property type="entry name" value="OS07G0120400 PROTEIN"/>
    <property type="match status" value="1"/>
</dbReference>
<feature type="domain" description="F-box" evidence="1">
    <location>
        <begin position="20"/>
        <end position="60"/>
    </location>
</feature>